<keyword evidence="1" id="KW-0472">Membrane</keyword>
<keyword evidence="1" id="KW-1133">Transmembrane helix</keyword>
<dbReference type="EMBL" id="LT828648">
    <property type="protein sequence ID" value="SLM49083.1"/>
    <property type="molecule type" value="Genomic_DNA"/>
</dbReference>
<evidence type="ECO:0000313" key="3">
    <source>
        <dbReference type="Proteomes" id="UP000192042"/>
    </source>
</evidence>
<proteinExistence type="predicted"/>
<reference evidence="2 3" key="1">
    <citation type="submission" date="2017-03" db="EMBL/GenBank/DDBJ databases">
        <authorList>
            <person name="Afonso C.L."/>
            <person name="Miller P.J."/>
            <person name="Scott M.A."/>
            <person name="Spackman E."/>
            <person name="Goraichik I."/>
            <person name="Dimitrov K.M."/>
            <person name="Suarez D.L."/>
            <person name="Swayne D.E."/>
        </authorList>
    </citation>
    <scope>NUCLEOTIDE SEQUENCE [LARGE SCALE GENOMIC DNA]</scope>
    <source>
        <strain evidence="2">Genome sequencing of Nitrospira japonica strain NJ11</strain>
    </source>
</reference>
<accession>A0A1W1I8F7</accession>
<feature type="transmembrane region" description="Helical" evidence="1">
    <location>
        <begin position="20"/>
        <end position="38"/>
    </location>
</feature>
<organism evidence="2 3">
    <name type="scientific">Nitrospira japonica</name>
    <dbReference type="NCBI Taxonomy" id="1325564"/>
    <lineage>
        <taxon>Bacteria</taxon>
        <taxon>Pseudomonadati</taxon>
        <taxon>Nitrospirota</taxon>
        <taxon>Nitrospiria</taxon>
        <taxon>Nitrospirales</taxon>
        <taxon>Nitrospiraceae</taxon>
        <taxon>Nitrospira</taxon>
    </lineage>
</organism>
<dbReference type="Proteomes" id="UP000192042">
    <property type="component" value="Chromosome I"/>
</dbReference>
<keyword evidence="3" id="KW-1185">Reference proteome</keyword>
<evidence type="ECO:0000313" key="2">
    <source>
        <dbReference type="EMBL" id="SLM49083.1"/>
    </source>
</evidence>
<keyword evidence="1" id="KW-0812">Transmembrane</keyword>
<name>A0A1W1I8F7_9BACT</name>
<evidence type="ECO:0008006" key="4">
    <source>
        <dbReference type="Google" id="ProtNLM"/>
    </source>
</evidence>
<protein>
    <recommendedName>
        <fullName evidence="4">Lipocalin-like domain-containing protein</fullName>
    </recommendedName>
</protein>
<gene>
    <name evidence="2" type="ORF">NSJP_2916</name>
</gene>
<dbReference type="AlphaFoldDB" id="A0A1W1I8F7"/>
<dbReference type="STRING" id="1325564.NSJP_2916"/>
<evidence type="ECO:0000256" key="1">
    <source>
        <dbReference type="SAM" id="Phobius"/>
    </source>
</evidence>
<sequence>MIDAISCSSLTKKETFMRRLVRWPSAVLALIWIALSLGCDTTPHARPPQWTAVEITDAAKVAGKWEGILRRTPQNKRNDLVALIIEPDGQFRFTSVRTIGILSGEGTFAIKDGKLTFSSDRGTINAGLFEADGKRMLKAEGIASDGMTYSSELTPIP</sequence>
<dbReference type="KEGG" id="nja:NSJP_2916"/>